<accession>A0A314ZPE7</accession>
<name>A0A314ZPE7_PRUYE</name>
<protein>
    <submittedName>
        <fullName evidence="2">Uncharacterized protein</fullName>
    </submittedName>
</protein>
<dbReference type="Proteomes" id="UP000250321">
    <property type="component" value="Unassembled WGS sequence"/>
</dbReference>
<proteinExistence type="predicted"/>
<evidence type="ECO:0000313" key="2">
    <source>
        <dbReference type="EMBL" id="PQQ21865.1"/>
    </source>
</evidence>
<evidence type="ECO:0000313" key="3">
    <source>
        <dbReference type="Proteomes" id="UP000250321"/>
    </source>
</evidence>
<organism evidence="2 3">
    <name type="scientific">Prunus yedoensis var. nudiflora</name>
    <dbReference type="NCBI Taxonomy" id="2094558"/>
    <lineage>
        <taxon>Eukaryota</taxon>
        <taxon>Viridiplantae</taxon>
        <taxon>Streptophyta</taxon>
        <taxon>Embryophyta</taxon>
        <taxon>Tracheophyta</taxon>
        <taxon>Spermatophyta</taxon>
        <taxon>Magnoliopsida</taxon>
        <taxon>eudicotyledons</taxon>
        <taxon>Gunneridae</taxon>
        <taxon>Pentapetalae</taxon>
        <taxon>rosids</taxon>
        <taxon>fabids</taxon>
        <taxon>Rosales</taxon>
        <taxon>Rosaceae</taxon>
        <taxon>Amygdaloideae</taxon>
        <taxon>Amygdaleae</taxon>
        <taxon>Prunus</taxon>
    </lineage>
</organism>
<gene>
    <name evidence="2" type="ORF">Pyn_19903</name>
</gene>
<keyword evidence="3" id="KW-1185">Reference proteome</keyword>
<dbReference type="AlphaFoldDB" id="A0A314ZPE7"/>
<reference evidence="2 3" key="1">
    <citation type="submission" date="2018-02" db="EMBL/GenBank/DDBJ databases">
        <title>Draft genome of wild Prunus yedoensis var. nudiflora.</title>
        <authorList>
            <person name="Baek S."/>
            <person name="Kim J.-H."/>
            <person name="Choi K."/>
            <person name="Kim G.-B."/>
            <person name="Cho A."/>
            <person name="Jang H."/>
            <person name="Shin C.-H."/>
            <person name="Yu H.-J."/>
            <person name="Mun J.-H."/>
        </authorList>
    </citation>
    <scope>NUCLEOTIDE SEQUENCE [LARGE SCALE GENOMIC DNA]</scope>
    <source>
        <strain evidence="3">cv. Jeju island</strain>
        <tissue evidence="2">Leaf</tissue>
    </source>
</reference>
<keyword evidence="1" id="KW-0732">Signal</keyword>
<feature type="chain" id="PRO_5016247491" evidence="1">
    <location>
        <begin position="28"/>
        <end position="114"/>
    </location>
</feature>
<evidence type="ECO:0000256" key="1">
    <source>
        <dbReference type="SAM" id="SignalP"/>
    </source>
</evidence>
<dbReference type="EMBL" id="PJQY01000004">
    <property type="protein sequence ID" value="PQQ21865.1"/>
    <property type="molecule type" value="Genomic_DNA"/>
</dbReference>
<sequence length="114" mass="12237">MEGGGLKCLALVIAVVVLMVAPDPTLGVEIVIECSQPDCTNKCTEAYGNKLISATCEDVPFMRGKKICSICSPLHEHTSLEMESKIHALPCTPNLGAFGWEMELGNEKSNDSII</sequence>
<feature type="signal peptide" evidence="1">
    <location>
        <begin position="1"/>
        <end position="27"/>
    </location>
</feature>
<comment type="caution">
    <text evidence="2">The sequence shown here is derived from an EMBL/GenBank/DDBJ whole genome shotgun (WGS) entry which is preliminary data.</text>
</comment>